<name>A0A547Q6I3_9RHOB</name>
<evidence type="ECO:0000313" key="4">
    <source>
        <dbReference type="EMBL" id="TRD21974.1"/>
    </source>
</evidence>
<dbReference type="PANTHER" id="PTHR13090:SF1">
    <property type="entry name" value="ARGININE-HYDROXYLASE NDUFAF5, MITOCHONDRIAL"/>
    <property type="match status" value="1"/>
</dbReference>
<dbReference type="InterPro" id="IPR013216">
    <property type="entry name" value="Methyltransf_11"/>
</dbReference>
<dbReference type="GO" id="GO:0032259">
    <property type="term" value="P:methylation"/>
    <property type="evidence" value="ECO:0007669"/>
    <property type="project" value="UniProtKB-KW"/>
</dbReference>
<evidence type="ECO:0000259" key="3">
    <source>
        <dbReference type="Pfam" id="PF08241"/>
    </source>
</evidence>
<feature type="domain" description="Methyltransferase type 11" evidence="3">
    <location>
        <begin position="69"/>
        <end position="116"/>
    </location>
</feature>
<keyword evidence="5" id="KW-1185">Reference proteome</keyword>
<dbReference type="Pfam" id="PF08241">
    <property type="entry name" value="Methyltransf_11"/>
    <property type="match status" value="1"/>
</dbReference>
<dbReference type="GO" id="GO:0008757">
    <property type="term" value="F:S-adenosylmethionine-dependent methyltransferase activity"/>
    <property type="evidence" value="ECO:0007669"/>
    <property type="project" value="InterPro"/>
</dbReference>
<protein>
    <submittedName>
        <fullName evidence="4">Methyltransferase domain-containing protein</fullName>
    </submittedName>
</protein>
<dbReference type="OrthoDB" id="9793723at2"/>
<proteinExistence type="predicted"/>
<dbReference type="SUPFAM" id="SSF53335">
    <property type="entry name" value="S-adenosyl-L-methionine-dependent methyltransferases"/>
    <property type="match status" value="1"/>
</dbReference>
<evidence type="ECO:0000256" key="2">
    <source>
        <dbReference type="ARBA" id="ARBA00022679"/>
    </source>
</evidence>
<dbReference type="AlphaFoldDB" id="A0A547Q6I3"/>
<dbReference type="PANTHER" id="PTHR13090">
    <property type="entry name" value="ARGININE-HYDROXYLASE NDUFAF5, MITOCHONDRIAL"/>
    <property type="match status" value="1"/>
</dbReference>
<reference evidence="4 5" key="1">
    <citation type="submission" date="2019-06" db="EMBL/GenBank/DDBJ databases">
        <title>Paenimaribius caenipelagi gen. nov., sp. nov., isolated from a tidal flat.</title>
        <authorList>
            <person name="Yoon J.-H."/>
        </authorList>
    </citation>
    <scope>NUCLEOTIDE SEQUENCE [LARGE SCALE GENOMIC DNA]</scope>
    <source>
        <strain evidence="4 5">JBTF-M29</strain>
    </source>
</reference>
<keyword evidence="1 4" id="KW-0489">Methyltransferase</keyword>
<dbReference type="InterPro" id="IPR050602">
    <property type="entry name" value="Malonyl-ACP_OMT"/>
</dbReference>
<dbReference type="Proteomes" id="UP000318590">
    <property type="component" value="Unassembled WGS sequence"/>
</dbReference>
<comment type="caution">
    <text evidence="4">The sequence shown here is derived from an EMBL/GenBank/DDBJ whole genome shotgun (WGS) entry which is preliminary data.</text>
</comment>
<sequence>MSTTPVLLTDREALTRARRRIKPEALFLHKQAAERLHETLEVVKRTFRNPAIVTGHPDFWSREFPDARLVADAEVLDLREAAHDLVIHAMALHWANDPVGQMIQCRRALRPDGLFLAIFPGGGSLQELREALATAETQMRGGLAPRVLPMMELRSAGSLLQRAGLALPVADTDRYDVSYADITALMQELRTMGEANAQSARDRRFLPRGVLTEAARLYHDHHATEDGTRIRATFELVHLLGWAPDDSQPVPLRPGSATARLADALGTAETRLRDDSPGQSD</sequence>
<dbReference type="RefSeq" id="WP_142833961.1">
    <property type="nucleotide sequence ID" value="NZ_VFSV01000008.1"/>
</dbReference>
<evidence type="ECO:0000256" key="1">
    <source>
        <dbReference type="ARBA" id="ARBA00022603"/>
    </source>
</evidence>
<dbReference type="Gene3D" id="3.40.50.150">
    <property type="entry name" value="Vaccinia Virus protein VP39"/>
    <property type="match status" value="1"/>
</dbReference>
<organism evidence="4 5">
    <name type="scientific">Palleronia caenipelagi</name>
    <dbReference type="NCBI Taxonomy" id="2489174"/>
    <lineage>
        <taxon>Bacteria</taxon>
        <taxon>Pseudomonadati</taxon>
        <taxon>Pseudomonadota</taxon>
        <taxon>Alphaproteobacteria</taxon>
        <taxon>Rhodobacterales</taxon>
        <taxon>Roseobacteraceae</taxon>
        <taxon>Palleronia</taxon>
    </lineage>
</organism>
<dbReference type="InterPro" id="IPR029063">
    <property type="entry name" value="SAM-dependent_MTases_sf"/>
</dbReference>
<gene>
    <name evidence="4" type="ORF">FEV53_06250</name>
</gene>
<evidence type="ECO:0000313" key="5">
    <source>
        <dbReference type="Proteomes" id="UP000318590"/>
    </source>
</evidence>
<keyword evidence="2 4" id="KW-0808">Transferase</keyword>
<dbReference type="EMBL" id="VFSV01000008">
    <property type="protein sequence ID" value="TRD21974.1"/>
    <property type="molecule type" value="Genomic_DNA"/>
</dbReference>
<accession>A0A547Q6I3</accession>